<name>A0A9R1WUC7_LACSA</name>
<evidence type="ECO:0000313" key="2">
    <source>
        <dbReference type="Proteomes" id="UP000235145"/>
    </source>
</evidence>
<dbReference type="AlphaFoldDB" id="A0A9R1WUC7"/>
<proteinExistence type="predicted"/>
<sequence>MKKVITDDDLEALVSDQAFQTQVAWKLGEVLVKTVKRLDNLGIHKRMFHKLINLCLESSYRFTWSPSVTSNPGDMDLKFGTLNPTGKDQIRGKSSSSSCDSLRRSRVWDMSNFSLSVQQSRGRPCGCSQGIMTLRGFPRREDHVGIPMADKDHVGVPVAFGVRPGRVSRASLFVECMAYVIYVAYGQFDTCYVVCVSDMLWGTH</sequence>
<dbReference type="EMBL" id="NBSK02000009">
    <property type="protein sequence ID" value="KAJ0186789.1"/>
    <property type="molecule type" value="Genomic_DNA"/>
</dbReference>
<protein>
    <submittedName>
        <fullName evidence="1">Uncharacterized protein</fullName>
    </submittedName>
</protein>
<accession>A0A9R1WUC7</accession>
<keyword evidence="2" id="KW-1185">Reference proteome</keyword>
<reference evidence="1 2" key="1">
    <citation type="journal article" date="2017" name="Nat. Commun.">
        <title>Genome assembly with in vitro proximity ligation data and whole-genome triplication in lettuce.</title>
        <authorList>
            <person name="Reyes-Chin-Wo S."/>
            <person name="Wang Z."/>
            <person name="Yang X."/>
            <person name="Kozik A."/>
            <person name="Arikit S."/>
            <person name="Song C."/>
            <person name="Xia L."/>
            <person name="Froenicke L."/>
            <person name="Lavelle D.O."/>
            <person name="Truco M.J."/>
            <person name="Xia R."/>
            <person name="Zhu S."/>
            <person name="Xu C."/>
            <person name="Xu H."/>
            <person name="Xu X."/>
            <person name="Cox K."/>
            <person name="Korf I."/>
            <person name="Meyers B.C."/>
            <person name="Michelmore R.W."/>
        </authorList>
    </citation>
    <scope>NUCLEOTIDE SEQUENCE [LARGE SCALE GENOMIC DNA]</scope>
    <source>
        <strain evidence="2">cv. Salinas</strain>
        <tissue evidence="1">Seedlings</tissue>
    </source>
</reference>
<comment type="caution">
    <text evidence="1">The sequence shown here is derived from an EMBL/GenBank/DDBJ whole genome shotgun (WGS) entry which is preliminary data.</text>
</comment>
<organism evidence="1 2">
    <name type="scientific">Lactuca sativa</name>
    <name type="common">Garden lettuce</name>
    <dbReference type="NCBI Taxonomy" id="4236"/>
    <lineage>
        <taxon>Eukaryota</taxon>
        <taxon>Viridiplantae</taxon>
        <taxon>Streptophyta</taxon>
        <taxon>Embryophyta</taxon>
        <taxon>Tracheophyta</taxon>
        <taxon>Spermatophyta</taxon>
        <taxon>Magnoliopsida</taxon>
        <taxon>eudicotyledons</taxon>
        <taxon>Gunneridae</taxon>
        <taxon>Pentapetalae</taxon>
        <taxon>asterids</taxon>
        <taxon>campanulids</taxon>
        <taxon>Asterales</taxon>
        <taxon>Asteraceae</taxon>
        <taxon>Cichorioideae</taxon>
        <taxon>Cichorieae</taxon>
        <taxon>Lactucinae</taxon>
        <taxon>Lactuca</taxon>
    </lineage>
</organism>
<dbReference type="Proteomes" id="UP000235145">
    <property type="component" value="Unassembled WGS sequence"/>
</dbReference>
<gene>
    <name evidence="1" type="ORF">LSAT_V11C900503250</name>
</gene>
<evidence type="ECO:0000313" key="1">
    <source>
        <dbReference type="EMBL" id="KAJ0186789.1"/>
    </source>
</evidence>